<dbReference type="Proteomes" id="UP001515683">
    <property type="component" value="Unassembled WGS sequence"/>
</dbReference>
<feature type="transmembrane region" description="Helical" evidence="7">
    <location>
        <begin position="363"/>
        <end position="383"/>
    </location>
</feature>
<dbReference type="EMBL" id="VWXF01000010">
    <property type="protein sequence ID" value="NIF23791.1"/>
    <property type="molecule type" value="Genomic_DNA"/>
</dbReference>
<dbReference type="RefSeq" id="WP_167017326.1">
    <property type="nucleotide sequence ID" value="NZ_VWXF01000010.1"/>
</dbReference>
<gene>
    <name evidence="8" type="ORF">F3J40_19610</name>
</gene>
<evidence type="ECO:0000256" key="7">
    <source>
        <dbReference type="SAM" id="Phobius"/>
    </source>
</evidence>
<comment type="subcellular location">
    <subcellularLocation>
        <location evidence="1">Cell membrane</location>
        <topology evidence="1">Multi-pass membrane protein</topology>
    </subcellularLocation>
</comment>
<sequence>MKLFSKSALLFSGKTCLAAFLALYVALELNLDKPAWALTSVYVVSQRFSASTVSKSVFRFLGTVLGGLFVLLIYPNTVEYPLLFSLIVSLWVAGCLYLSLMDRTPKSYVFMLAGYSAAIMGFPPVAEPTAITYTVISRIEEITLGIVCSSLIHSLLWPVSMLGMLEQNMKTWYQHASQLCIELITHKPKHKSLEQQDILIQMANYPLSVEGLITHLVYEGDAARKMVRLVSVQYQHLSYLLPTLTAIEARLQSLAELEVKFPQYVAEAFSAFLSWLQHAENFTRSGDIQAQLMDAQAQLQLAWTEETMPAESVILLSGLLERLDHFVRISSAYQNVSDRISEETLHARPSQAARNTRHIDSGLLLLSASTAFLATFISCLFWIASGWSYGSSAPMMSAIVCSFFATIDSPVKPMKKFLHGALVAMALSLFYVVVLIPQALTFETLIICLAPGLFLLGLIIANATTSLVGLIVATQLPSFIALGHHFHSDILSISNVALSSLFGIIVAVVMTALIRNRRPSWIAKRAVRRGLRDLIRFVSAIDRGVATLLLRQQFVARMLDRVNFILPRKRNDPDAELDAGGNLIVEAWLGANCFDFYGRYRELLNENHVGIEAMFHELKLYLAARLEKLQTQPHDALLFELNLLLISLETRARKDPRLFHPLCHLFNVRLTLFPAARWPEIEILLS</sequence>
<reference evidence="8 9" key="1">
    <citation type="journal article" date="2019" name="bioRxiv">
        <title>Bacteria contribute to plant secondary compound degradation in a generalist herbivore system.</title>
        <authorList>
            <person name="Francoeur C.B."/>
            <person name="Khadempour L."/>
            <person name="Moreira-Soto R.D."/>
            <person name="Gotting K."/>
            <person name="Book A.J."/>
            <person name="Pinto-Tomas A.A."/>
            <person name="Keefover-Ring K."/>
            <person name="Currie C.R."/>
        </authorList>
    </citation>
    <scope>NUCLEOTIDE SEQUENCE [LARGE SCALE GENOMIC DNA]</scope>
    <source>
        <strain evidence="8">Acro-835</strain>
    </source>
</reference>
<protein>
    <submittedName>
        <fullName evidence="8">FUSC family protein</fullName>
    </submittedName>
</protein>
<keyword evidence="6 7" id="KW-0472">Membrane</keyword>
<feature type="transmembrane region" description="Helical" evidence="7">
    <location>
        <begin position="80"/>
        <end position="100"/>
    </location>
</feature>
<proteinExistence type="predicted"/>
<name>A0ABX0REL6_9GAMM</name>
<keyword evidence="4 7" id="KW-0812">Transmembrane</keyword>
<keyword evidence="5 7" id="KW-1133">Transmembrane helix</keyword>
<feature type="transmembrane region" description="Helical" evidence="7">
    <location>
        <begin position="112"/>
        <end position="136"/>
    </location>
</feature>
<feature type="transmembrane region" description="Helical" evidence="7">
    <location>
        <begin position="57"/>
        <end position="74"/>
    </location>
</feature>
<feature type="transmembrane region" description="Helical" evidence="7">
    <location>
        <begin position="142"/>
        <end position="165"/>
    </location>
</feature>
<evidence type="ECO:0000256" key="6">
    <source>
        <dbReference type="ARBA" id="ARBA00023136"/>
    </source>
</evidence>
<evidence type="ECO:0000256" key="2">
    <source>
        <dbReference type="ARBA" id="ARBA00022448"/>
    </source>
</evidence>
<accession>A0ABX0REL6</accession>
<comment type="caution">
    <text evidence="8">The sequence shown here is derived from an EMBL/GenBank/DDBJ whole genome shotgun (WGS) entry which is preliminary data.</text>
</comment>
<dbReference type="PANTHER" id="PTHR30509:SF9">
    <property type="entry name" value="MULTIDRUG RESISTANCE PROTEIN MDTO"/>
    <property type="match status" value="1"/>
</dbReference>
<organism evidence="8 9">
    <name type="scientific">Candidatus Pantoea multigeneris</name>
    <dbReference type="NCBI Taxonomy" id="2608357"/>
    <lineage>
        <taxon>Bacteria</taxon>
        <taxon>Pseudomonadati</taxon>
        <taxon>Pseudomonadota</taxon>
        <taxon>Gammaproteobacteria</taxon>
        <taxon>Enterobacterales</taxon>
        <taxon>Erwiniaceae</taxon>
        <taxon>Pantoea</taxon>
    </lineage>
</organism>
<feature type="transmembrane region" description="Helical" evidence="7">
    <location>
        <begin position="492"/>
        <end position="514"/>
    </location>
</feature>
<keyword evidence="2" id="KW-0813">Transport</keyword>
<evidence type="ECO:0000256" key="3">
    <source>
        <dbReference type="ARBA" id="ARBA00022475"/>
    </source>
</evidence>
<evidence type="ECO:0000256" key="4">
    <source>
        <dbReference type="ARBA" id="ARBA00022692"/>
    </source>
</evidence>
<dbReference type="Pfam" id="PF04632">
    <property type="entry name" value="FUSC"/>
    <property type="match status" value="1"/>
</dbReference>
<feature type="transmembrane region" description="Helical" evidence="7">
    <location>
        <begin position="417"/>
        <end position="436"/>
    </location>
</feature>
<keyword evidence="3" id="KW-1003">Cell membrane</keyword>
<evidence type="ECO:0000313" key="8">
    <source>
        <dbReference type="EMBL" id="NIF23791.1"/>
    </source>
</evidence>
<evidence type="ECO:0000256" key="5">
    <source>
        <dbReference type="ARBA" id="ARBA00022989"/>
    </source>
</evidence>
<keyword evidence="9" id="KW-1185">Reference proteome</keyword>
<dbReference type="PANTHER" id="PTHR30509">
    <property type="entry name" value="P-HYDROXYBENZOIC ACID EFFLUX PUMP SUBUNIT-RELATED"/>
    <property type="match status" value="1"/>
</dbReference>
<evidence type="ECO:0000313" key="9">
    <source>
        <dbReference type="Proteomes" id="UP001515683"/>
    </source>
</evidence>
<dbReference type="InterPro" id="IPR006726">
    <property type="entry name" value="PHBA_efflux_AaeB/fusaric-R"/>
</dbReference>
<evidence type="ECO:0000256" key="1">
    <source>
        <dbReference type="ARBA" id="ARBA00004651"/>
    </source>
</evidence>